<dbReference type="GO" id="GO:0003700">
    <property type="term" value="F:DNA-binding transcription factor activity"/>
    <property type="evidence" value="ECO:0007669"/>
    <property type="project" value="UniProtKB-UniRule"/>
</dbReference>
<dbReference type="PRINTS" id="PR01467">
    <property type="entry name" value="ARGREPRESSOR"/>
</dbReference>
<evidence type="ECO:0000256" key="6">
    <source>
        <dbReference type="ARBA" id="ARBA00023163"/>
    </source>
</evidence>
<evidence type="ECO:0000256" key="2">
    <source>
        <dbReference type="ARBA" id="ARBA00008316"/>
    </source>
</evidence>
<keyword evidence="7" id="KW-0055">Arginine biosynthesis</keyword>
<dbReference type="InterPro" id="IPR020900">
    <property type="entry name" value="Arg_repress_DNA-bd"/>
</dbReference>
<accession>A0A1E8GMC3</accession>
<keyword evidence="7" id="KW-0678">Repressor</keyword>
<dbReference type="GO" id="GO:0034618">
    <property type="term" value="F:arginine binding"/>
    <property type="evidence" value="ECO:0007669"/>
    <property type="project" value="InterPro"/>
</dbReference>
<protein>
    <recommendedName>
        <fullName evidence="7">Arginine repressor</fullName>
    </recommendedName>
</protein>
<dbReference type="GO" id="GO:0006526">
    <property type="term" value="P:L-arginine biosynthetic process"/>
    <property type="evidence" value="ECO:0007669"/>
    <property type="project" value="UniProtKB-UniPathway"/>
</dbReference>
<dbReference type="AlphaFoldDB" id="A0A1E8GMC3"/>
<dbReference type="GO" id="GO:0005737">
    <property type="term" value="C:cytoplasm"/>
    <property type="evidence" value="ECO:0007669"/>
    <property type="project" value="UniProtKB-SubCell"/>
</dbReference>
<dbReference type="Proteomes" id="UP000178622">
    <property type="component" value="Unassembled WGS sequence"/>
</dbReference>
<dbReference type="STRING" id="1859473.BG261_02095"/>
<keyword evidence="7" id="KW-0028">Amino-acid biosynthesis</keyword>
<dbReference type="InterPro" id="IPR001669">
    <property type="entry name" value="Arg_repress"/>
</dbReference>
<dbReference type="Pfam" id="PF02863">
    <property type="entry name" value="Arg_repressor_C"/>
    <property type="match status" value="1"/>
</dbReference>
<evidence type="ECO:0000259" key="8">
    <source>
        <dbReference type="Pfam" id="PF01316"/>
    </source>
</evidence>
<keyword evidence="6 7" id="KW-0804">Transcription</keyword>
<keyword evidence="4 7" id="KW-0805">Transcription regulation</keyword>
<dbReference type="OrthoDB" id="9807089at2"/>
<evidence type="ECO:0000256" key="7">
    <source>
        <dbReference type="HAMAP-Rule" id="MF_00173"/>
    </source>
</evidence>
<evidence type="ECO:0000313" key="11">
    <source>
        <dbReference type="Proteomes" id="UP000178622"/>
    </source>
</evidence>
<comment type="subcellular location">
    <subcellularLocation>
        <location evidence="1 7">Cytoplasm</location>
    </subcellularLocation>
</comment>
<dbReference type="InterPro" id="IPR036388">
    <property type="entry name" value="WH-like_DNA-bd_sf"/>
</dbReference>
<dbReference type="RefSeq" id="WP_070791916.1">
    <property type="nucleotide sequence ID" value="NZ_MKIR01000012.1"/>
</dbReference>
<feature type="domain" description="Arginine repressor DNA-binding" evidence="8">
    <location>
        <begin position="1"/>
        <end position="69"/>
    </location>
</feature>
<dbReference type="UniPathway" id="UPA00068"/>
<dbReference type="InterPro" id="IPR036390">
    <property type="entry name" value="WH_DNA-bd_sf"/>
</dbReference>
<dbReference type="SUPFAM" id="SSF55252">
    <property type="entry name" value="C-terminal domain of arginine repressor"/>
    <property type="match status" value="1"/>
</dbReference>
<keyword evidence="5 7" id="KW-0238">DNA-binding</keyword>
<gene>
    <name evidence="7" type="primary">argR</name>
    <name evidence="10" type="ORF">BG261_02095</name>
</gene>
<keyword evidence="3 7" id="KW-0963">Cytoplasm</keyword>
<evidence type="ECO:0000313" key="10">
    <source>
        <dbReference type="EMBL" id="OFI49395.1"/>
    </source>
</evidence>
<sequence length="141" mass="15866">MKKADRIKEIEELLSSQDIKTQDELVKNLQEKNIDVTQATISRDIKEMGLVKVPAKSGGYRYSLPSGQKDKSYLSLILHVEVLDKMLSVKTGPGHAMLVKRNLLELYGRRIFSLIADDDSLLLVAYSEEDALTIYRLLGGE</sequence>
<dbReference type="EMBL" id="MKIR01000012">
    <property type="protein sequence ID" value="OFI49395.1"/>
    <property type="molecule type" value="Genomic_DNA"/>
</dbReference>
<name>A0A1E8GMC3_9LACT</name>
<dbReference type="Gene3D" id="1.10.10.10">
    <property type="entry name" value="Winged helix-like DNA-binding domain superfamily/Winged helix DNA-binding domain"/>
    <property type="match status" value="1"/>
</dbReference>
<proteinExistence type="inferred from homology"/>
<dbReference type="GO" id="GO:1900079">
    <property type="term" value="P:regulation of arginine biosynthetic process"/>
    <property type="evidence" value="ECO:0007669"/>
    <property type="project" value="UniProtKB-UniRule"/>
</dbReference>
<organism evidence="10 11">
    <name type="scientific">Floricoccus tropicus</name>
    <dbReference type="NCBI Taxonomy" id="1859473"/>
    <lineage>
        <taxon>Bacteria</taxon>
        <taxon>Bacillati</taxon>
        <taxon>Bacillota</taxon>
        <taxon>Bacilli</taxon>
        <taxon>Lactobacillales</taxon>
        <taxon>Streptococcaceae</taxon>
        <taxon>Floricoccus</taxon>
    </lineage>
</organism>
<dbReference type="GO" id="GO:0051259">
    <property type="term" value="P:protein complex oligomerization"/>
    <property type="evidence" value="ECO:0007669"/>
    <property type="project" value="InterPro"/>
</dbReference>
<comment type="caution">
    <text evidence="10">The sequence shown here is derived from an EMBL/GenBank/DDBJ whole genome shotgun (WGS) entry which is preliminary data.</text>
</comment>
<evidence type="ECO:0000256" key="5">
    <source>
        <dbReference type="ARBA" id="ARBA00023125"/>
    </source>
</evidence>
<dbReference type="SUPFAM" id="SSF46785">
    <property type="entry name" value="Winged helix' DNA-binding domain"/>
    <property type="match status" value="1"/>
</dbReference>
<comment type="similarity">
    <text evidence="2 7">Belongs to the ArgR family.</text>
</comment>
<dbReference type="PANTHER" id="PTHR34471">
    <property type="entry name" value="ARGININE REPRESSOR"/>
    <property type="match status" value="1"/>
</dbReference>
<dbReference type="HAMAP" id="MF_00173">
    <property type="entry name" value="Arg_repressor"/>
    <property type="match status" value="1"/>
</dbReference>
<dbReference type="Gene3D" id="3.30.1360.40">
    <property type="match status" value="1"/>
</dbReference>
<dbReference type="InterPro" id="IPR020899">
    <property type="entry name" value="Arg_repress_C"/>
</dbReference>
<evidence type="ECO:0000256" key="3">
    <source>
        <dbReference type="ARBA" id="ARBA00022490"/>
    </source>
</evidence>
<comment type="function">
    <text evidence="7">Regulates arginine biosynthesis genes.</text>
</comment>
<evidence type="ECO:0000256" key="4">
    <source>
        <dbReference type="ARBA" id="ARBA00023015"/>
    </source>
</evidence>
<dbReference type="GO" id="GO:0003677">
    <property type="term" value="F:DNA binding"/>
    <property type="evidence" value="ECO:0007669"/>
    <property type="project" value="UniProtKB-KW"/>
</dbReference>
<dbReference type="Pfam" id="PF01316">
    <property type="entry name" value="Arg_repressor"/>
    <property type="match status" value="1"/>
</dbReference>
<evidence type="ECO:0000259" key="9">
    <source>
        <dbReference type="Pfam" id="PF02863"/>
    </source>
</evidence>
<dbReference type="PANTHER" id="PTHR34471:SF1">
    <property type="entry name" value="ARGININE REPRESSOR"/>
    <property type="match status" value="1"/>
</dbReference>
<dbReference type="InterPro" id="IPR036251">
    <property type="entry name" value="Arg_repress_C_sf"/>
</dbReference>
<evidence type="ECO:0000256" key="1">
    <source>
        <dbReference type="ARBA" id="ARBA00004496"/>
    </source>
</evidence>
<comment type="pathway">
    <text evidence="7">Amino-acid biosynthesis; L-arginine biosynthesis [regulation].</text>
</comment>
<reference evidence="11" key="1">
    <citation type="submission" date="2016-09" db="EMBL/GenBank/DDBJ databases">
        <title>Draft genome sequence of a novel species of the family Streptococcaceae isolated from flowers.</title>
        <authorList>
            <person name="Chuah L.-O."/>
            <person name="Yap K.-P."/>
            <person name="Thong K.L."/>
            <person name="Liong M.T."/>
            <person name="Ahmad R."/>
            <person name="Rusul G."/>
        </authorList>
    </citation>
    <scope>NUCLEOTIDE SEQUENCE [LARGE SCALE GENOMIC DNA]</scope>
    <source>
        <strain evidence="11">DF1</strain>
    </source>
</reference>
<keyword evidence="11" id="KW-1185">Reference proteome</keyword>
<feature type="domain" description="Arginine repressor C-terminal" evidence="9">
    <location>
        <begin position="76"/>
        <end position="137"/>
    </location>
</feature>